<keyword evidence="8 12" id="KW-0472">Membrane</keyword>
<evidence type="ECO:0000256" key="10">
    <source>
        <dbReference type="ARBA" id="ARBA00023224"/>
    </source>
</evidence>
<dbReference type="Proteomes" id="UP000265140">
    <property type="component" value="Chromosome 17"/>
</dbReference>
<keyword evidence="5 12" id="KW-0812">Transmembrane</keyword>
<evidence type="ECO:0000256" key="13">
    <source>
        <dbReference type="SAM" id="Phobius"/>
    </source>
</evidence>
<organism evidence="14 15">
    <name type="scientific">Esox lucius</name>
    <name type="common">Northern pike</name>
    <dbReference type="NCBI Taxonomy" id="8010"/>
    <lineage>
        <taxon>Eukaryota</taxon>
        <taxon>Metazoa</taxon>
        <taxon>Chordata</taxon>
        <taxon>Craniata</taxon>
        <taxon>Vertebrata</taxon>
        <taxon>Euteleostomi</taxon>
        <taxon>Actinopterygii</taxon>
        <taxon>Neopterygii</taxon>
        <taxon>Teleostei</taxon>
        <taxon>Protacanthopterygii</taxon>
        <taxon>Esociformes</taxon>
        <taxon>Esocidae</taxon>
        <taxon>Esox</taxon>
    </lineage>
</organism>
<keyword evidence="15" id="KW-1185">Reference proteome</keyword>
<evidence type="ECO:0000256" key="1">
    <source>
        <dbReference type="ARBA" id="ARBA00004141"/>
    </source>
</evidence>
<sequence length="273" mass="31205">FKKSFCLSCPRRGSEGLKPPLKILLGSLVFCTTIFLLSLIVDTCVWLAKRTVIQYVDPVVSFTKSTSMSASVWLNFFYYTQIVPAQQVIFIYMKKNIKIIIYCALFVDRVFFLFNLSVNISFAVFNSVQDNDSSTYTSTHDTAPGLYYTFLVCSYSKMIYEFLCLCIMVGSSCATVCYLRGHIKSMEQRGSPFTSPHLHNQMRVTITGISQGILYFICALWTLIGFFMTNLSSDFNVFYTILNFTSFNRVYRLCCLCIYFGLMESSGKQNCHI</sequence>
<dbReference type="InParanoid" id="A0A6Q2XJD0"/>
<evidence type="ECO:0000256" key="9">
    <source>
        <dbReference type="ARBA" id="ARBA00023170"/>
    </source>
</evidence>
<dbReference type="GO" id="GO:0004930">
    <property type="term" value="F:G protein-coupled receptor activity"/>
    <property type="evidence" value="ECO:0007669"/>
    <property type="project" value="UniProtKB-KW"/>
</dbReference>
<dbReference type="Ensembl" id="ENSELUT00000076964.2">
    <property type="protein sequence ID" value="ENSELUP00000054059.2"/>
    <property type="gene ID" value="ENSELUG00000031287.2"/>
</dbReference>
<evidence type="ECO:0000256" key="11">
    <source>
        <dbReference type="RuleBase" id="RU004423"/>
    </source>
</evidence>
<feature type="transmembrane region" description="Helical" evidence="13">
    <location>
        <begin position="158"/>
        <end position="179"/>
    </location>
</feature>
<comment type="subcellular location">
    <subcellularLocation>
        <location evidence="1 12">Membrane</location>
        <topology evidence="1 12">Multi-pass membrane protein</topology>
    </subcellularLocation>
</comment>
<evidence type="ECO:0000313" key="15">
    <source>
        <dbReference type="Proteomes" id="UP000265140"/>
    </source>
</evidence>
<feature type="transmembrane region" description="Helical" evidence="13">
    <location>
        <begin position="68"/>
        <end position="92"/>
    </location>
</feature>
<evidence type="ECO:0000256" key="3">
    <source>
        <dbReference type="ARBA" id="ARBA00022480"/>
    </source>
</evidence>
<feature type="transmembrane region" description="Helical" evidence="13">
    <location>
        <begin position="212"/>
        <end position="231"/>
    </location>
</feature>
<name>A0A6Q2XJD0_ESOLU</name>
<dbReference type="AlphaFoldDB" id="A0A6Q2XJD0"/>
<dbReference type="PANTHER" id="PTHR11394">
    <property type="entry name" value="TASTE RECEPTOR TYPE 2"/>
    <property type="match status" value="1"/>
</dbReference>
<keyword evidence="10 12" id="KW-0807">Transducer</keyword>
<keyword evidence="6 13" id="KW-1133">Transmembrane helix</keyword>
<feature type="transmembrane region" description="Helical" evidence="13">
    <location>
        <begin position="21"/>
        <end position="48"/>
    </location>
</feature>
<reference evidence="14" key="4">
    <citation type="submission" date="2025-09" db="UniProtKB">
        <authorList>
            <consortium name="Ensembl"/>
        </authorList>
    </citation>
    <scope>IDENTIFICATION</scope>
</reference>
<evidence type="ECO:0000256" key="7">
    <source>
        <dbReference type="ARBA" id="ARBA00023040"/>
    </source>
</evidence>
<keyword evidence="7 12" id="KW-0297">G-protein coupled receptor</keyword>
<proteinExistence type="inferred from homology"/>
<reference evidence="15" key="1">
    <citation type="journal article" date="2014" name="PLoS ONE">
        <title>The genome and linkage map of the northern pike (Esox lucius): conserved synteny revealed between the salmonid sister group and the Neoteleostei.</title>
        <authorList>
            <person name="Rondeau E.B."/>
            <person name="Minkley D.R."/>
            <person name="Leong J.S."/>
            <person name="Messmer A.M."/>
            <person name="Jantzen J.R."/>
            <person name="von Schalburg K.R."/>
            <person name="Lemon C."/>
            <person name="Bird N.H."/>
            <person name="Koop B.F."/>
        </authorList>
    </citation>
    <scope>NUCLEOTIDE SEQUENCE</scope>
</reference>
<keyword evidence="4 12" id="KW-0716">Sensory transduction</keyword>
<protein>
    <recommendedName>
        <fullName evidence="12">Taste receptor type 2</fullName>
    </recommendedName>
</protein>
<dbReference type="OMA" id="MEPWLYA"/>
<evidence type="ECO:0000256" key="4">
    <source>
        <dbReference type="ARBA" id="ARBA00022606"/>
    </source>
</evidence>
<evidence type="ECO:0000256" key="12">
    <source>
        <dbReference type="RuleBase" id="RU004424"/>
    </source>
</evidence>
<dbReference type="GO" id="GO:0016020">
    <property type="term" value="C:membrane"/>
    <property type="evidence" value="ECO:0007669"/>
    <property type="project" value="UniProtKB-SubCell"/>
</dbReference>
<evidence type="ECO:0000256" key="2">
    <source>
        <dbReference type="ARBA" id="ARBA00007376"/>
    </source>
</evidence>
<feature type="transmembrane region" description="Helical" evidence="13">
    <location>
        <begin position="237"/>
        <end position="262"/>
    </location>
</feature>
<reference evidence="14" key="2">
    <citation type="submission" date="2020-02" db="EMBL/GenBank/DDBJ databases">
        <title>Esox lucius (northern pike) genome, fEsoLuc1, primary haplotype.</title>
        <authorList>
            <person name="Myers G."/>
            <person name="Karagic N."/>
            <person name="Meyer A."/>
            <person name="Pippel M."/>
            <person name="Reichard M."/>
            <person name="Winkler S."/>
            <person name="Tracey A."/>
            <person name="Sims Y."/>
            <person name="Howe K."/>
            <person name="Rhie A."/>
            <person name="Formenti G."/>
            <person name="Durbin R."/>
            <person name="Fedrigo O."/>
            <person name="Jarvis E.D."/>
        </authorList>
    </citation>
    <scope>NUCLEOTIDE SEQUENCE [LARGE SCALE GENOMIC DNA]</scope>
</reference>
<evidence type="ECO:0000256" key="6">
    <source>
        <dbReference type="ARBA" id="ARBA00022989"/>
    </source>
</evidence>
<dbReference type="GO" id="GO:0033038">
    <property type="term" value="F:bitter taste receptor activity"/>
    <property type="evidence" value="ECO:0007669"/>
    <property type="project" value="InterPro"/>
</dbReference>
<reference evidence="14" key="3">
    <citation type="submission" date="2025-08" db="UniProtKB">
        <authorList>
            <consortium name="Ensembl"/>
        </authorList>
    </citation>
    <scope>IDENTIFICATION</scope>
</reference>
<dbReference type="GeneTree" id="ENSGT00530000065251"/>
<dbReference type="Pfam" id="PF05296">
    <property type="entry name" value="TAS2R"/>
    <property type="match status" value="1"/>
</dbReference>
<keyword evidence="3 12" id="KW-0919">Taste</keyword>
<evidence type="ECO:0000256" key="5">
    <source>
        <dbReference type="ARBA" id="ARBA00022692"/>
    </source>
</evidence>
<accession>A0A6Q2XJD0</accession>
<dbReference type="InterPro" id="IPR007960">
    <property type="entry name" value="TAS2R"/>
</dbReference>
<evidence type="ECO:0000313" key="14">
    <source>
        <dbReference type="Ensembl" id="ENSELUP00000054059.2"/>
    </source>
</evidence>
<feature type="transmembrane region" description="Helical" evidence="13">
    <location>
        <begin position="99"/>
        <end position="125"/>
    </location>
</feature>
<evidence type="ECO:0000256" key="8">
    <source>
        <dbReference type="ARBA" id="ARBA00023136"/>
    </source>
</evidence>
<comment type="similarity">
    <text evidence="2 11">Belongs to the G-protein coupled receptor T2R family.</text>
</comment>
<keyword evidence="9 12" id="KW-0675">Receptor</keyword>